<reference evidence="1" key="1">
    <citation type="submission" date="2021-10" db="EMBL/GenBank/DDBJ databases">
        <authorList>
            <person name="Criscuolo A."/>
        </authorList>
    </citation>
    <scope>NUCLEOTIDE SEQUENCE</scope>
    <source>
        <strain evidence="1">CIP111885</strain>
    </source>
</reference>
<evidence type="ECO:0008006" key="3">
    <source>
        <dbReference type="Google" id="ProtNLM"/>
    </source>
</evidence>
<dbReference type="InterPro" id="IPR024558">
    <property type="entry name" value="ComZ"/>
</dbReference>
<gene>
    <name evidence="1" type="ORF">NEOCIP111885_02927</name>
</gene>
<proteinExistence type="predicted"/>
<dbReference type="EMBL" id="CAKJTG010000017">
    <property type="protein sequence ID" value="CAG9609185.1"/>
    <property type="molecule type" value="Genomic_DNA"/>
</dbReference>
<protein>
    <recommendedName>
        <fullName evidence="3">Competence protein ComG</fullName>
    </recommendedName>
</protein>
<evidence type="ECO:0000313" key="2">
    <source>
        <dbReference type="Proteomes" id="UP000789845"/>
    </source>
</evidence>
<comment type="caution">
    <text evidence="1">The sequence shown here is derived from an EMBL/GenBank/DDBJ whole genome shotgun (WGS) entry which is preliminary data.</text>
</comment>
<accession>A0A9C7GBX4</accession>
<dbReference type="Pfam" id="PF10815">
    <property type="entry name" value="ComZ"/>
    <property type="match status" value="1"/>
</dbReference>
<evidence type="ECO:0000313" key="1">
    <source>
        <dbReference type="EMBL" id="CAG9609185.1"/>
    </source>
</evidence>
<keyword evidence="2" id="KW-1185">Reference proteome</keyword>
<sequence length="62" mass="7173">MQENQMKFFQIAMKYLPEAEQQLKQAGIELSMDTIQPLMSLFTKVMNEAYELGKSEALAKEE</sequence>
<dbReference type="Proteomes" id="UP000789845">
    <property type="component" value="Unassembled WGS sequence"/>
</dbReference>
<organism evidence="1 2">
    <name type="scientific">Pseudoneobacillus rhizosphaerae</name>
    <dbReference type="NCBI Taxonomy" id="2880968"/>
    <lineage>
        <taxon>Bacteria</taxon>
        <taxon>Bacillati</taxon>
        <taxon>Bacillota</taxon>
        <taxon>Bacilli</taxon>
        <taxon>Bacillales</taxon>
        <taxon>Bacillaceae</taxon>
        <taxon>Pseudoneobacillus</taxon>
    </lineage>
</organism>
<dbReference type="AlphaFoldDB" id="A0A9C7GBX4"/>
<name>A0A9C7GBX4_9BACI</name>
<dbReference type="RefSeq" id="WP_230497422.1">
    <property type="nucleotide sequence ID" value="NZ_CAKJTG010000017.1"/>
</dbReference>